<protein>
    <submittedName>
        <fullName evidence="1">Uncharacterized protein</fullName>
    </submittedName>
</protein>
<organism evidence="1 2">
    <name type="scientific">Austropuccinia psidii MF-1</name>
    <dbReference type="NCBI Taxonomy" id="1389203"/>
    <lineage>
        <taxon>Eukaryota</taxon>
        <taxon>Fungi</taxon>
        <taxon>Dikarya</taxon>
        <taxon>Basidiomycota</taxon>
        <taxon>Pucciniomycotina</taxon>
        <taxon>Pucciniomycetes</taxon>
        <taxon>Pucciniales</taxon>
        <taxon>Sphaerophragmiaceae</taxon>
        <taxon>Austropuccinia</taxon>
    </lineage>
</organism>
<keyword evidence="2" id="KW-1185">Reference proteome</keyword>
<proteinExistence type="predicted"/>
<evidence type="ECO:0000313" key="1">
    <source>
        <dbReference type="EMBL" id="MBW0533765.1"/>
    </source>
</evidence>
<dbReference type="EMBL" id="AVOT02038817">
    <property type="protein sequence ID" value="MBW0533765.1"/>
    <property type="molecule type" value="Genomic_DNA"/>
</dbReference>
<name>A0A9Q3FAM1_9BASI</name>
<accession>A0A9Q3FAM1</accession>
<evidence type="ECO:0000313" key="2">
    <source>
        <dbReference type="Proteomes" id="UP000765509"/>
    </source>
</evidence>
<dbReference type="Proteomes" id="UP000765509">
    <property type="component" value="Unassembled WGS sequence"/>
</dbReference>
<sequence>MDQDSVKKGSGDVVDKPTFYSELRQISSTNLPLYVRLGWEKYTVMESMDSYLEHSIIPTKMAIFIGMKTQKRNKQKKENQESNNQVMSQVRIILSTDEIF</sequence>
<reference evidence="1" key="1">
    <citation type="submission" date="2021-03" db="EMBL/GenBank/DDBJ databases">
        <title>Draft genome sequence of rust myrtle Austropuccinia psidii MF-1, a brazilian biotype.</title>
        <authorList>
            <person name="Quecine M.C."/>
            <person name="Pachon D.M.R."/>
            <person name="Bonatelli M.L."/>
            <person name="Correr F.H."/>
            <person name="Franceschini L.M."/>
            <person name="Leite T.F."/>
            <person name="Margarido G.R.A."/>
            <person name="Almeida C.A."/>
            <person name="Ferrarezi J.A."/>
            <person name="Labate C.A."/>
        </authorList>
    </citation>
    <scope>NUCLEOTIDE SEQUENCE</scope>
    <source>
        <strain evidence="1">MF-1</strain>
    </source>
</reference>
<comment type="caution">
    <text evidence="1">The sequence shown here is derived from an EMBL/GenBank/DDBJ whole genome shotgun (WGS) entry which is preliminary data.</text>
</comment>
<dbReference type="AlphaFoldDB" id="A0A9Q3FAM1"/>
<gene>
    <name evidence="1" type="ORF">O181_073480</name>
</gene>